<evidence type="ECO:0000256" key="1">
    <source>
        <dbReference type="ARBA" id="ARBA00022898"/>
    </source>
</evidence>
<evidence type="ECO:0000313" key="4">
    <source>
        <dbReference type="Proteomes" id="UP000219329"/>
    </source>
</evidence>
<dbReference type="InterPro" id="IPR000192">
    <property type="entry name" value="Aminotrans_V_dom"/>
</dbReference>
<dbReference type="PANTHER" id="PTHR43092:SF6">
    <property type="entry name" value="BLR1280 PROTEIN"/>
    <property type="match status" value="1"/>
</dbReference>
<proteinExistence type="predicted"/>
<sequence length="417" mass="45389">MNSSQSRRQFLQGSAAIFLTAAASHTKLNNAQSISSSSEENYWSIVRSQFAFDESAVPMNAANLCPSFRSVSEAVTALTYDIDRDCSFNNRAKFNALVEESRAAVANQLNVSRDEVALVRNTSEANNIINNGLALESGDEVILWDQNHPTNNIAWDVRASRYGLNIKKVATSADPVNAQELIDTFVSHFSNRTRVLSLTHVSNVSGIKLPIKELVEAAHSRNIYVHVDGAQVWGAMALDLRDSNVDSFSASAHKWFMGPKEVGLLYVKESNIDRIWPNIVAPGWGDEVDTALKGARKFESLGQRDDSALAGIGIAAHQHDLIGTERVEGRVVSLSQRLKEGITELGLELVTPMDPKLSYGVCITRAPTGQGGTITDLLYRDHGIAGAATGGIRLCPTIYNTQDHIDRAIAGLKKLMA</sequence>
<dbReference type="InterPro" id="IPR015424">
    <property type="entry name" value="PyrdxlP-dep_Trfase"/>
</dbReference>
<gene>
    <name evidence="3" type="ORF">CNF02_01940</name>
</gene>
<organism evidence="3 4">
    <name type="scientific">OM182 bacterium MED-G28</name>
    <dbReference type="NCBI Taxonomy" id="1986256"/>
    <lineage>
        <taxon>Bacteria</taxon>
        <taxon>Pseudomonadati</taxon>
        <taxon>Pseudomonadota</taxon>
        <taxon>Gammaproteobacteria</taxon>
        <taxon>OMG group</taxon>
        <taxon>OM182 clade</taxon>
    </lineage>
</organism>
<evidence type="ECO:0000259" key="2">
    <source>
        <dbReference type="Pfam" id="PF00266"/>
    </source>
</evidence>
<dbReference type="Gene3D" id="3.90.1150.10">
    <property type="entry name" value="Aspartate Aminotransferase, domain 1"/>
    <property type="match status" value="1"/>
</dbReference>
<dbReference type="EMBL" id="NTJZ01000001">
    <property type="protein sequence ID" value="PDH35490.1"/>
    <property type="molecule type" value="Genomic_DNA"/>
</dbReference>
<dbReference type="PANTHER" id="PTHR43092">
    <property type="entry name" value="L-CYSTEINE DESULFHYDRASE"/>
    <property type="match status" value="1"/>
</dbReference>
<protein>
    <recommendedName>
        <fullName evidence="2">Aminotransferase class V domain-containing protein</fullName>
    </recommendedName>
</protein>
<name>A0A2A5WG65_9GAMM</name>
<dbReference type="AlphaFoldDB" id="A0A2A5WG65"/>
<feature type="domain" description="Aminotransferase class V" evidence="2">
    <location>
        <begin position="92"/>
        <end position="351"/>
    </location>
</feature>
<dbReference type="Pfam" id="PF00266">
    <property type="entry name" value="Aminotran_5"/>
    <property type="match status" value="1"/>
</dbReference>
<dbReference type="SUPFAM" id="SSF53383">
    <property type="entry name" value="PLP-dependent transferases"/>
    <property type="match status" value="1"/>
</dbReference>
<comment type="caution">
    <text evidence="3">The sequence shown here is derived from an EMBL/GenBank/DDBJ whole genome shotgun (WGS) entry which is preliminary data.</text>
</comment>
<dbReference type="InterPro" id="IPR015422">
    <property type="entry name" value="PyrdxlP-dep_Trfase_small"/>
</dbReference>
<keyword evidence="1" id="KW-0663">Pyridoxal phosphate</keyword>
<dbReference type="Gene3D" id="3.40.640.10">
    <property type="entry name" value="Type I PLP-dependent aspartate aminotransferase-like (Major domain)"/>
    <property type="match status" value="1"/>
</dbReference>
<evidence type="ECO:0000313" key="3">
    <source>
        <dbReference type="EMBL" id="PDH35490.1"/>
    </source>
</evidence>
<dbReference type="InterPro" id="IPR015421">
    <property type="entry name" value="PyrdxlP-dep_Trfase_major"/>
</dbReference>
<accession>A0A2A5WG65</accession>
<dbReference type="Proteomes" id="UP000219329">
    <property type="component" value="Unassembled WGS sequence"/>
</dbReference>
<dbReference type="InterPro" id="IPR006311">
    <property type="entry name" value="TAT_signal"/>
</dbReference>
<reference evidence="3 4" key="1">
    <citation type="submission" date="2017-08" db="EMBL/GenBank/DDBJ databases">
        <title>Fine stratification of microbial communities through a metagenomic profile of the photic zone.</title>
        <authorList>
            <person name="Haro-Moreno J.M."/>
            <person name="Lopez-Perez M."/>
            <person name="De La Torre J."/>
            <person name="Picazo A."/>
            <person name="Camacho A."/>
            <person name="Rodriguez-Valera F."/>
        </authorList>
    </citation>
    <scope>NUCLEOTIDE SEQUENCE [LARGE SCALE GENOMIC DNA]</scope>
    <source>
        <strain evidence="3">MED-G28</strain>
    </source>
</reference>
<dbReference type="PROSITE" id="PS51318">
    <property type="entry name" value="TAT"/>
    <property type="match status" value="1"/>
</dbReference>